<keyword evidence="2" id="KW-0808">Transferase</keyword>
<dbReference type="EMBL" id="JAUBYV010000003">
    <property type="protein sequence ID" value="KAK2627987.1"/>
    <property type="molecule type" value="Genomic_DNA"/>
</dbReference>
<protein>
    <recommendedName>
        <fullName evidence="5">Deacetylase sirtuin-type domain-containing protein</fullName>
    </recommendedName>
</protein>
<dbReference type="InterPro" id="IPR029035">
    <property type="entry name" value="DHS-like_NAD/FAD-binding_dom"/>
</dbReference>
<feature type="domain" description="Deacetylase sirtuin-type" evidence="5">
    <location>
        <begin position="1"/>
        <end position="225"/>
    </location>
</feature>
<dbReference type="Pfam" id="PF02146">
    <property type="entry name" value="SIR2"/>
    <property type="match status" value="1"/>
</dbReference>
<evidence type="ECO:0000256" key="1">
    <source>
        <dbReference type="ARBA" id="ARBA00006924"/>
    </source>
</evidence>
<comment type="caution">
    <text evidence="6">The sequence shown here is derived from an EMBL/GenBank/DDBJ whole genome shotgun (WGS) entry which is preliminary data.</text>
</comment>
<dbReference type="InterPro" id="IPR050134">
    <property type="entry name" value="NAD-dep_sirtuin_deacylases"/>
</dbReference>
<dbReference type="PANTHER" id="PTHR11085:SF10">
    <property type="entry name" value="NAD-DEPENDENT PROTEIN DEACYLASE SIRTUIN-5, MITOCHONDRIAL-RELATED"/>
    <property type="match status" value="1"/>
</dbReference>
<gene>
    <name evidence="6" type="ORF">QTJ16_002633</name>
</gene>
<evidence type="ECO:0000259" key="5">
    <source>
        <dbReference type="PROSITE" id="PS50305"/>
    </source>
</evidence>
<dbReference type="GO" id="GO:0070403">
    <property type="term" value="F:NAD+ binding"/>
    <property type="evidence" value="ECO:0007669"/>
    <property type="project" value="InterPro"/>
</dbReference>
<dbReference type="PROSITE" id="PS50305">
    <property type="entry name" value="SIRTUIN"/>
    <property type="match status" value="1"/>
</dbReference>
<evidence type="ECO:0000256" key="4">
    <source>
        <dbReference type="PROSITE-ProRule" id="PRU00236"/>
    </source>
</evidence>
<dbReference type="Gene3D" id="3.30.1600.10">
    <property type="entry name" value="SIR2/SIRT2 'Small Domain"/>
    <property type="match status" value="1"/>
</dbReference>
<sequence>MAMQAKPNAGHYALVELSRKLPDFITLTQNVDGLSQRAGHPRDQLKLLHGSLFDIKCSGCDHVEKNNYDNPFHPLLAIDSAEDDRLAASSNTIEARAAYTDPNFETQRINPDELPKCSECKTGSLRPGVVWFGESLPKETLAEVEEWINKDKIDLILVIGTTATVYPAAGYVSKARERGARVAVVNMEGIGGELGAAQNLRRSDFLFQGDASKILPDILKGVIGEVAVPVADK</sequence>
<feature type="binding site" evidence="4">
    <location>
        <position position="57"/>
    </location>
    <ligand>
        <name>Zn(2+)</name>
        <dbReference type="ChEBI" id="CHEBI:29105"/>
    </ligand>
</feature>
<dbReference type="Proteomes" id="UP001285354">
    <property type="component" value="Unassembled WGS sequence"/>
</dbReference>
<dbReference type="GO" id="GO:0005634">
    <property type="term" value="C:nucleus"/>
    <property type="evidence" value="ECO:0007669"/>
    <property type="project" value="TreeGrafter"/>
</dbReference>
<dbReference type="InterPro" id="IPR003000">
    <property type="entry name" value="Sirtuin"/>
</dbReference>
<proteinExistence type="inferred from homology"/>
<dbReference type="Gene3D" id="3.40.50.1220">
    <property type="entry name" value="TPP-binding domain"/>
    <property type="match status" value="1"/>
</dbReference>
<keyword evidence="4" id="KW-0479">Metal-binding</keyword>
<dbReference type="GO" id="GO:0017136">
    <property type="term" value="F:histone deacetylase activity, NAD-dependent"/>
    <property type="evidence" value="ECO:0007669"/>
    <property type="project" value="TreeGrafter"/>
</dbReference>
<keyword evidence="3" id="KW-0520">NAD</keyword>
<feature type="binding site" evidence="4">
    <location>
        <position position="60"/>
    </location>
    <ligand>
        <name>Zn(2+)</name>
        <dbReference type="ChEBI" id="CHEBI:29105"/>
    </ligand>
</feature>
<evidence type="ECO:0000313" key="7">
    <source>
        <dbReference type="Proteomes" id="UP001285354"/>
    </source>
</evidence>
<dbReference type="GO" id="GO:0046872">
    <property type="term" value="F:metal ion binding"/>
    <property type="evidence" value="ECO:0007669"/>
    <property type="project" value="UniProtKB-KW"/>
</dbReference>
<reference evidence="6" key="1">
    <citation type="submission" date="2023-06" db="EMBL/GenBank/DDBJ databases">
        <title>Draft genome of Marssonina rosae.</title>
        <authorList>
            <person name="Cheng Q."/>
        </authorList>
    </citation>
    <scope>NUCLEOTIDE SEQUENCE</scope>
    <source>
        <strain evidence="6">R4</strain>
    </source>
</reference>
<dbReference type="PANTHER" id="PTHR11085">
    <property type="entry name" value="NAD-DEPENDENT PROTEIN DEACYLASE SIRTUIN-5, MITOCHONDRIAL-RELATED"/>
    <property type="match status" value="1"/>
</dbReference>
<comment type="similarity">
    <text evidence="1">Belongs to the sirtuin family. Class I subfamily.</text>
</comment>
<keyword evidence="7" id="KW-1185">Reference proteome</keyword>
<feature type="active site" description="Proton acceptor" evidence="4">
    <location>
        <position position="49"/>
    </location>
</feature>
<evidence type="ECO:0000256" key="2">
    <source>
        <dbReference type="ARBA" id="ARBA00022679"/>
    </source>
</evidence>
<keyword evidence="4" id="KW-0862">Zinc</keyword>
<evidence type="ECO:0000256" key="3">
    <source>
        <dbReference type="ARBA" id="ARBA00023027"/>
    </source>
</evidence>
<dbReference type="InterPro" id="IPR026590">
    <property type="entry name" value="Ssirtuin_cat_dom"/>
</dbReference>
<name>A0AAD9T2P8_9HELO</name>
<accession>A0AAD9T2P8</accession>
<dbReference type="InterPro" id="IPR026591">
    <property type="entry name" value="Sirtuin_cat_small_dom_sf"/>
</dbReference>
<feature type="binding site" evidence="4">
    <location>
        <position position="117"/>
    </location>
    <ligand>
        <name>Zn(2+)</name>
        <dbReference type="ChEBI" id="CHEBI:29105"/>
    </ligand>
</feature>
<dbReference type="SUPFAM" id="SSF52467">
    <property type="entry name" value="DHS-like NAD/FAD-binding domain"/>
    <property type="match status" value="1"/>
</dbReference>
<dbReference type="AlphaFoldDB" id="A0AAD9T2P8"/>
<organism evidence="6 7">
    <name type="scientific">Diplocarpon rosae</name>
    <dbReference type="NCBI Taxonomy" id="946125"/>
    <lineage>
        <taxon>Eukaryota</taxon>
        <taxon>Fungi</taxon>
        <taxon>Dikarya</taxon>
        <taxon>Ascomycota</taxon>
        <taxon>Pezizomycotina</taxon>
        <taxon>Leotiomycetes</taxon>
        <taxon>Helotiales</taxon>
        <taxon>Drepanopezizaceae</taxon>
        <taxon>Diplocarpon</taxon>
    </lineage>
</organism>
<feature type="binding site" evidence="4">
    <location>
        <position position="120"/>
    </location>
    <ligand>
        <name>Zn(2+)</name>
        <dbReference type="ChEBI" id="CHEBI:29105"/>
    </ligand>
</feature>
<evidence type="ECO:0000313" key="6">
    <source>
        <dbReference type="EMBL" id="KAK2627987.1"/>
    </source>
</evidence>